<reference evidence="1" key="2">
    <citation type="submission" date="2025-09" db="UniProtKB">
        <authorList>
            <consortium name="EnsemblPlants"/>
        </authorList>
    </citation>
    <scope>IDENTIFICATION</scope>
</reference>
<evidence type="ECO:0000313" key="2">
    <source>
        <dbReference type="Proteomes" id="UP001732700"/>
    </source>
</evidence>
<reference evidence="1" key="1">
    <citation type="submission" date="2021-05" db="EMBL/GenBank/DDBJ databases">
        <authorList>
            <person name="Scholz U."/>
            <person name="Mascher M."/>
            <person name="Fiebig A."/>
        </authorList>
    </citation>
    <scope>NUCLEOTIDE SEQUENCE [LARGE SCALE GENOMIC DNA]</scope>
</reference>
<dbReference type="EnsemblPlants" id="AVESA.00010b.r2.4DG0744590.1">
    <property type="protein sequence ID" value="AVESA.00010b.r2.4DG0744590.1.CDS.1"/>
    <property type="gene ID" value="AVESA.00010b.r2.4DG0744590"/>
</dbReference>
<proteinExistence type="predicted"/>
<dbReference type="Proteomes" id="UP001732700">
    <property type="component" value="Chromosome 4D"/>
</dbReference>
<sequence length="348" mass="37349">MGAAAGVQYHHVLFVVEDGLHGYLLYKIDLKDLFCSASATVHARPRGHATEMRRLPAPVAQFKTLPDVPERIDFALAGGGSTLIGLSNWRRTIVHNTASGASSAGPELRDDKPGSTFVVPLGGGHGLLALRRRGGLPGEAPFAEALPAGDDGAGGWLALPDPPPEFCCLMRSMPGCHVTACVAAGPRVWVSAAGRGTYSLEGTSWRQEGGWELPFHGRGLSVPELGAGLCFGLCPRTGRLLACDINQTPPEVRYAWDETTPRWPEGHKVVAASRYPDGSLAYLGDGKFCIAWTIGIGGHRSTVRRAVYLMGVKVKTSGDRLRMKQHKVCFYKMPTNARMAYALHADLN</sequence>
<keyword evidence="2" id="KW-1185">Reference proteome</keyword>
<evidence type="ECO:0000313" key="1">
    <source>
        <dbReference type="EnsemblPlants" id="AVESA.00010b.r2.4DG0744590.1.CDS.1"/>
    </source>
</evidence>
<protein>
    <submittedName>
        <fullName evidence="1">Uncharacterized protein</fullName>
    </submittedName>
</protein>
<organism evidence="1 2">
    <name type="scientific">Avena sativa</name>
    <name type="common">Oat</name>
    <dbReference type="NCBI Taxonomy" id="4498"/>
    <lineage>
        <taxon>Eukaryota</taxon>
        <taxon>Viridiplantae</taxon>
        <taxon>Streptophyta</taxon>
        <taxon>Embryophyta</taxon>
        <taxon>Tracheophyta</taxon>
        <taxon>Spermatophyta</taxon>
        <taxon>Magnoliopsida</taxon>
        <taxon>Liliopsida</taxon>
        <taxon>Poales</taxon>
        <taxon>Poaceae</taxon>
        <taxon>BOP clade</taxon>
        <taxon>Pooideae</taxon>
        <taxon>Poodae</taxon>
        <taxon>Poeae</taxon>
        <taxon>Poeae Chloroplast Group 1 (Aveneae type)</taxon>
        <taxon>Aveninae</taxon>
        <taxon>Avena</taxon>
    </lineage>
</organism>
<name>A0ACD5X756_AVESA</name>
<accession>A0ACD5X756</accession>